<dbReference type="AlphaFoldDB" id="A0A6J7E8H3"/>
<protein>
    <submittedName>
        <fullName evidence="1">Unannotated protein</fullName>
    </submittedName>
</protein>
<evidence type="ECO:0000313" key="1">
    <source>
        <dbReference type="EMBL" id="CAB4879397.1"/>
    </source>
</evidence>
<gene>
    <name evidence="1" type="ORF">UFOPK3472_00471</name>
</gene>
<proteinExistence type="predicted"/>
<reference evidence="1" key="1">
    <citation type="submission" date="2020-05" db="EMBL/GenBank/DDBJ databases">
        <authorList>
            <person name="Chiriac C."/>
            <person name="Salcher M."/>
            <person name="Ghai R."/>
            <person name="Kavagutti S V."/>
        </authorList>
    </citation>
    <scope>NUCLEOTIDE SEQUENCE</scope>
</reference>
<name>A0A6J7E8H3_9ZZZZ</name>
<sequence>MTTPAKPQRSFINFKAGKHFLMPGYKSYMKTMFTAVDKPGRRYDLAMWILLGEPDGKCCVIEKKNIPFSECQTEIDSFVEKMDSLPQDMKQVIIDDYKRND</sequence>
<organism evidence="1">
    <name type="scientific">freshwater metagenome</name>
    <dbReference type="NCBI Taxonomy" id="449393"/>
    <lineage>
        <taxon>unclassified sequences</taxon>
        <taxon>metagenomes</taxon>
        <taxon>ecological metagenomes</taxon>
    </lineage>
</organism>
<accession>A0A6J7E8H3</accession>
<dbReference type="EMBL" id="CAFBLX010000018">
    <property type="protein sequence ID" value="CAB4879397.1"/>
    <property type="molecule type" value="Genomic_DNA"/>
</dbReference>